<accession>K2NR00</accession>
<evidence type="ECO:0000313" key="2">
    <source>
        <dbReference type="Proteomes" id="UP000007374"/>
    </source>
</evidence>
<evidence type="ECO:0000313" key="1">
    <source>
        <dbReference type="EMBL" id="EKF41815.1"/>
    </source>
</evidence>
<proteinExistence type="predicted"/>
<dbReference type="RefSeq" id="WP_009451057.1">
    <property type="nucleotide sequence ID" value="NZ_AMSI01000009.1"/>
</dbReference>
<comment type="caution">
    <text evidence="1">The sequence shown here is derived from an EMBL/GenBank/DDBJ whole genome shotgun (WGS) entry which is preliminary data.</text>
</comment>
<name>K2NR00_9HYPH</name>
<dbReference type="AlphaFoldDB" id="K2NR00"/>
<reference evidence="1 2" key="1">
    <citation type="journal article" date="2012" name="J. Bacteriol.">
        <title>Genome Sequence of Nitratireductor indicus Type Strain C115.</title>
        <authorList>
            <person name="Lai Q."/>
            <person name="Li G."/>
            <person name="Yu Z."/>
            <person name="Shao Z."/>
        </authorList>
    </citation>
    <scope>NUCLEOTIDE SEQUENCE [LARGE SCALE GENOMIC DNA]</scope>
    <source>
        <strain evidence="1 2">C115</strain>
    </source>
</reference>
<sequence>MILNLLDEAVLLNIGMELFLEILYMPDNHASGRRVILCADTRARAAFNGPGRLGADSGNDRTRTFCA</sequence>
<gene>
    <name evidence="1" type="ORF">NA8A_14399</name>
</gene>
<keyword evidence="2" id="KW-1185">Reference proteome</keyword>
<organism evidence="1 2">
    <name type="scientific">Nitratireductor indicus C115</name>
    <dbReference type="NCBI Taxonomy" id="1231190"/>
    <lineage>
        <taxon>Bacteria</taxon>
        <taxon>Pseudomonadati</taxon>
        <taxon>Pseudomonadota</taxon>
        <taxon>Alphaproteobacteria</taxon>
        <taxon>Hyphomicrobiales</taxon>
        <taxon>Phyllobacteriaceae</taxon>
        <taxon>Nitratireductor</taxon>
    </lineage>
</organism>
<dbReference type="EMBL" id="AMSI01000009">
    <property type="protein sequence ID" value="EKF41815.1"/>
    <property type="molecule type" value="Genomic_DNA"/>
</dbReference>
<dbReference type="Proteomes" id="UP000007374">
    <property type="component" value="Unassembled WGS sequence"/>
</dbReference>
<protein>
    <submittedName>
        <fullName evidence="1">Uncharacterized protein</fullName>
    </submittedName>
</protein>
<dbReference type="PATRIC" id="fig|1231190.3.peg.2990"/>